<dbReference type="Proteomes" id="UP000064249">
    <property type="component" value="Unassembled WGS sequence"/>
</dbReference>
<evidence type="ECO:0000313" key="10">
    <source>
        <dbReference type="Proteomes" id="UP000064249"/>
    </source>
</evidence>
<comment type="function">
    <text evidence="1 8">Binds directly to 16S ribosomal RNA.</text>
</comment>
<evidence type="ECO:0000256" key="2">
    <source>
        <dbReference type="ARBA" id="ARBA00007634"/>
    </source>
</evidence>
<accession>A0A101FZ58</accession>
<dbReference type="AlphaFoldDB" id="A0A101FZ58"/>
<dbReference type="GO" id="GO:0006412">
    <property type="term" value="P:translation"/>
    <property type="evidence" value="ECO:0007669"/>
    <property type="project" value="UniProtKB-UniRule"/>
</dbReference>
<evidence type="ECO:0000256" key="3">
    <source>
        <dbReference type="ARBA" id="ARBA00022730"/>
    </source>
</evidence>
<dbReference type="NCBIfam" id="TIGR00029">
    <property type="entry name" value="S20"/>
    <property type="match status" value="1"/>
</dbReference>
<dbReference type="InterPro" id="IPR036510">
    <property type="entry name" value="Ribosomal_bS20_sf"/>
</dbReference>
<dbReference type="Gene3D" id="1.20.58.110">
    <property type="entry name" value="Ribosomal protein S20"/>
    <property type="match status" value="1"/>
</dbReference>
<dbReference type="GO" id="GO:0015935">
    <property type="term" value="C:small ribosomal subunit"/>
    <property type="evidence" value="ECO:0007669"/>
    <property type="project" value="TreeGrafter"/>
</dbReference>
<evidence type="ECO:0000256" key="8">
    <source>
        <dbReference type="HAMAP-Rule" id="MF_00500"/>
    </source>
</evidence>
<dbReference type="Pfam" id="PF01649">
    <property type="entry name" value="Ribosomal_S20p"/>
    <property type="match status" value="1"/>
</dbReference>
<evidence type="ECO:0000256" key="5">
    <source>
        <dbReference type="ARBA" id="ARBA00022980"/>
    </source>
</evidence>
<organism evidence="9 10">
    <name type="scientific">Anaerolinea thermophila</name>
    <dbReference type="NCBI Taxonomy" id="167964"/>
    <lineage>
        <taxon>Bacteria</taxon>
        <taxon>Bacillati</taxon>
        <taxon>Chloroflexota</taxon>
        <taxon>Anaerolineae</taxon>
        <taxon>Anaerolineales</taxon>
        <taxon>Anaerolineaceae</taxon>
        <taxon>Anaerolinea</taxon>
    </lineage>
</organism>
<reference evidence="9 10" key="1">
    <citation type="journal article" date="2015" name="MBio">
        <title>Genome-Resolved Metagenomic Analysis Reveals Roles for Candidate Phyla and Other Microbial Community Members in Biogeochemical Transformations in Oil Reservoirs.</title>
        <authorList>
            <person name="Hu P."/>
            <person name="Tom L."/>
            <person name="Singh A."/>
            <person name="Thomas B.C."/>
            <person name="Baker B.J."/>
            <person name="Piceno Y.M."/>
            <person name="Andersen G.L."/>
            <person name="Banfield J.F."/>
        </authorList>
    </citation>
    <scope>NUCLEOTIDE SEQUENCE [LARGE SCALE GENOMIC DNA]</scope>
    <source>
        <strain evidence="9">46_16</strain>
    </source>
</reference>
<evidence type="ECO:0000256" key="6">
    <source>
        <dbReference type="ARBA" id="ARBA00023274"/>
    </source>
</evidence>
<dbReference type="FunFam" id="1.20.58.110:FF:000001">
    <property type="entry name" value="30S ribosomal protein S20"/>
    <property type="match status" value="1"/>
</dbReference>
<evidence type="ECO:0000256" key="1">
    <source>
        <dbReference type="ARBA" id="ARBA00003134"/>
    </source>
</evidence>
<keyword evidence="6 8" id="KW-0687">Ribonucleoprotein</keyword>
<gene>
    <name evidence="8" type="primary">rpsT</name>
    <name evidence="9" type="ORF">XD73_0096</name>
</gene>
<name>A0A101FZ58_9CHLR</name>
<sequence length="88" mass="10025">MANIKSAIKRNKQNEKRRLQNRVFRGEARTMVKKARVAIASDEKEEAKTRVLEAVKALDKAASKGVIHKNNAARRKSRLMKQLVALEK</sequence>
<evidence type="ECO:0000256" key="4">
    <source>
        <dbReference type="ARBA" id="ARBA00022884"/>
    </source>
</evidence>
<dbReference type="EMBL" id="LGFU01000002">
    <property type="protein sequence ID" value="KUK47027.1"/>
    <property type="molecule type" value="Genomic_DNA"/>
</dbReference>
<dbReference type="PATRIC" id="fig|167964.4.peg.422"/>
<keyword evidence="5 8" id="KW-0689">Ribosomal protein</keyword>
<dbReference type="GO" id="GO:0070181">
    <property type="term" value="F:small ribosomal subunit rRNA binding"/>
    <property type="evidence" value="ECO:0007669"/>
    <property type="project" value="TreeGrafter"/>
</dbReference>
<dbReference type="PANTHER" id="PTHR33398">
    <property type="entry name" value="30S RIBOSOMAL PROTEIN S20"/>
    <property type="match status" value="1"/>
</dbReference>
<evidence type="ECO:0000313" key="9">
    <source>
        <dbReference type="EMBL" id="KUK47027.1"/>
    </source>
</evidence>
<dbReference type="HAMAP" id="MF_00500">
    <property type="entry name" value="Ribosomal_bS20"/>
    <property type="match status" value="1"/>
</dbReference>
<keyword evidence="3 8" id="KW-0699">rRNA-binding</keyword>
<keyword evidence="4 8" id="KW-0694">RNA-binding</keyword>
<protein>
    <recommendedName>
        <fullName evidence="7 8">Small ribosomal subunit protein bS20</fullName>
    </recommendedName>
</protein>
<comment type="caution">
    <text evidence="9">The sequence shown here is derived from an EMBL/GenBank/DDBJ whole genome shotgun (WGS) entry which is preliminary data.</text>
</comment>
<dbReference type="SUPFAM" id="SSF46992">
    <property type="entry name" value="Ribosomal protein S20"/>
    <property type="match status" value="1"/>
</dbReference>
<evidence type="ECO:0000256" key="7">
    <source>
        <dbReference type="ARBA" id="ARBA00035136"/>
    </source>
</evidence>
<dbReference type="PANTHER" id="PTHR33398:SF1">
    <property type="entry name" value="SMALL RIBOSOMAL SUBUNIT PROTEIN BS20C"/>
    <property type="match status" value="1"/>
</dbReference>
<dbReference type="GO" id="GO:0005829">
    <property type="term" value="C:cytosol"/>
    <property type="evidence" value="ECO:0007669"/>
    <property type="project" value="TreeGrafter"/>
</dbReference>
<comment type="similarity">
    <text evidence="2 8">Belongs to the bacterial ribosomal protein bS20 family.</text>
</comment>
<proteinExistence type="inferred from homology"/>
<dbReference type="GO" id="GO:0003735">
    <property type="term" value="F:structural constituent of ribosome"/>
    <property type="evidence" value="ECO:0007669"/>
    <property type="project" value="InterPro"/>
</dbReference>
<dbReference type="InterPro" id="IPR002583">
    <property type="entry name" value="Ribosomal_bS20"/>
</dbReference>